<dbReference type="PANTHER" id="PTHR12697">
    <property type="entry name" value="PBS LYASE HEAT-LIKE PROTEIN"/>
    <property type="match status" value="1"/>
</dbReference>
<accession>Q0W7X7</accession>
<keyword evidence="1" id="KW-0677">Repeat</keyword>
<organism evidence="2 3">
    <name type="scientific">Methanocella arvoryzae (strain DSM 22066 / NBRC 105507 / MRE50)</name>
    <dbReference type="NCBI Taxonomy" id="351160"/>
    <lineage>
        <taxon>Archaea</taxon>
        <taxon>Methanobacteriati</taxon>
        <taxon>Methanobacteriota</taxon>
        <taxon>Stenosarchaea group</taxon>
        <taxon>Methanomicrobia</taxon>
        <taxon>Methanocellales</taxon>
        <taxon>Methanocellaceae</taxon>
        <taxon>Methanocella</taxon>
    </lineage>
</organism>
<dbReference type="AlphaFoldDB" id="Q0W7X7"/>
<dbReference type="Pfam" id="PF02985">
    <property type="entry name" value="HEAT"/>
    <property type="match status" value="1"/>
</dbReference>
<evidence type="ECO:0000256" key="1">
    <source>
        <dbReference type="ARBA" id="ARBA00022737"/>
    </source>
</evidence>
<dbReference type="InterPro" id="IPR011989">
    <property type="entry name" value="ARM-like"/>
</dbReference>
<evidence type="ECO:0000313" key="2">
    <source>
        <dbReference type="EMBL" id="CAJ35516.1"/>
    </source>
</evidence>
<dbReference type="KEGG" id="rci:LRC590"/>
<dbReference type="InterPro" id="IPR004155">
    <property type="entry name" value="PBS_lyase_HEAT"/>
</dbReference>
<dbReference type="STRING" id="351160.LRC590"/>
<dbReference type="Gene3D" id="1.25.10.10">
    <property type="entry name" value="Leucine-rich Repeat Variant"/>
    <property type="match status" value="1"/>
</dbReference>
<keyword evidence="3" id="KW-1185">Reference proteome</keyword>
<gene>
    <name evidence="2" type="ORF">LRC590</name>
</gene>
<dbReference type="GO" id="GO:0016491">
    <property type="term" value="F:oxidoreductase activity"/>
    <property type="evidence" value="ECO:0007669"/>
    <property type="project" value="TreeGrafter"/>
</dbReference>
<dbReference type="Proteomes" id="UP000000663">
    <property type="component" value="Chromosome"/>
</dbReference>
<dbReference type="EMBL" id="AM114193">
    <property type="protein sequence ID" value="CAJ35516.1"/>
    <property type="molecule type" value="Genomic_DNA"/>
</dbReference>
<reference evidence="2 3" key="1">
    <citation type="journal article" date="2006" name="Science">
        <title>Genome of rice cluster I archaea -- the key methane producers in the rice rhizosphere.</title>
        <authorList>
            <person name="Erkel C."/>
            <person name="Kube M."/>
            <person name="Reinhardt R."/>
            <person name="Liesack W."/>
        </authorList>
    </citation>
    <scope>NUCLEOTIDE SEQUENCE [LARGE SCALE GENOMIC DNA]</scope>
    <source>
        <strain evidence="3">DSM 22066 / NBRC 105507 / MRE50</strain>
    </source>
</reference>
<protein>
    <recommendedName>
        <fullName evidence="4">HEAT repeat domain-containing protein</fullName>
    </recommendedName>
</protein>
<dbReference type="InterPro" id="IPR000357">
    <property type="entry name" value="HEAT"/>
</dbReference>
<sequence length="182" mass="19593">MNHPSVFGRLAAMASRIWDPDSGPSDNGGEFIATCSDTAVLIGLLSDASPRIRMIAAEALGRTHDPGVIEPLLALLTDDSRVAAAALDAIGMIGGDRAISALIGVVNESRDLTISEHAIVALGKIGDERALDPLIVRLHDRSDSFYARKLAARALYSIYSRGSLSERGVEKVMNHWHAWYLF</sequence>
<dbReference type="SUPFAM" id="SSF48371">
    <property type="entry name" value="ARM repeat"/>
    <property type="match status" value="1"/>
</dbReference>
<dbReference type="SMART" id="SM00567">
    <property type="entry name" value="EZ_HEAT"/>
    <property type="match status" value="3"/>
</dbReference>
<name>Q0W7X7_METAR</name>
<proteinExistence type="predicted"/>
<dbReference type="Pfam" id="PF13646">
    <property type="entry name" value="HEAT_2"/>
    <property type="match status" value="1"/>
</dbReference>
<dbReference type="InterPro" id="IPR016024">
    <property type="entry name" value="ARM-type_fold"/>
</dbReference>
<dbReference type="PANTHER" id="PTHR12697:SF5">
    <property type="entry name" value="DEOXYHYPUSINE HYDROXYLASE"/>
    <property type="match status" value="1"/>
</dbReference>
<dbReference type="eggNOG" id="arCOG02966">
    <property type="taxonomic scope" value="Archaea"/>
</dbReference>
<evidence type="ECO:0000313" key="3">
    <source>
        <dbReference type="Proteomes" id="UP000000663"/>
    </source>
</evidence>
<evidence type="ECO:0008006" key="4">
    <source>
        <dbReference type="Google" id="ProtNLM"/>
    </source>
</evidence>